<dbReference type="EMBL" id="GBXM01007206">
    <property type="protein sequence ID" value="JAI01372.1"/>
    <property type="molecule type" value="Transcribed_RNA"/>
</dbReference>
<accession>A0A0E9XG26</accession>
<sequence length="24" mass="2700">MSLSKMLCVKNRMNIKVDFASNGL</sequence>
<reference evidence="1" key="2">
    <citation type="journal article" date="2015" name="Fish Shellfish Immunol.">
        <title>Early steps in the European eel (Anguilla anguilla)-Vibrio vulnificus interaction in the gills: Role of the RtxA13 toxin.</title>
        <authorList>
            <person name="Callol A."/>
            <person name="Pajuelo D."/>
            <person name="Ebbesson L."/>
            <person name="Teles M."/>
            <person name="MacKenzie S."/>
            <person name="Amaro C."/>
        </authorList>
    </citation>
    <scope>NUCLEOTIDE SEQUENCE</scope>
</reference>
<protein>
    <submittedName>
        <fullName evidence="1">Uncharacterized protein</fullName>
    </submittedName>
</protein>
<evidence type="ECO:0000313" key="1">
    <source>
        <dbReference type="EMBL" id="JAI01372.1"/>
    </source>
</evidence>
<reference evidence="1" key="1">
    <citation type="submission" date="2014-11" db="EMBL/GenBank/DDBJ databases">
        <authorList>
            <person name="Amaro Gonzalez C."/>
        </authorList>
    </citation>
    <scope>NUCLEOTIDE SEQUENCE</scope>
</reference>
<proteinExistence type="predicted"/>
<name>A0A0E9XG26_ANGAN</name>
<dbReference type="AlphaFoldDB" id="A0A0E9XG26"/>
<organism evidence="1">
    <name type="scientific">Anguilla anguilla</name>
    <name type="common">European freshwater eel</name>
    <name type="synonym">Muraena anguilla</name>
    <dbReference type="NCBI Taxonomy" id="7936"/>
    <lineage>
        <taxon>Eukaryota</taxon>
        <taxon>Metazoa</taxon>
        <taxon>Chordata</taxon>
        <taxon>Craniata</taxon>
        <taxon>Vertebrata</taxon>
        <taxon>Euteleostomi</taxon>
        <taxon>Actinopterygii</taxon>
        <taxon>Neopterygii</taxon>
        <taxon>Teleostei</taxon>
        <taxon>Anguilliformes</taxon>
        <taxon>Anguillidae</taxon>
        <taxon>Anguilla</taxon>
    </lineage>
</organism>